<keyword evidence="8" id="KW-0627">Porphyrin biosynthesis</keyword>
<dbReference type="UniPathway" id="UPA00251">
    <property type="reaction ID" value="UER00318"/>
</dbReference>
<dbReference type="EMBL" id="LDRC01000168">
    <property type="protein sequence ID" value="KTR42669.1"/>
    <property type="molecule type" value="Genomic_DNA"/>
</dbReference>
<dbReference type="SUPFAM" id="SSF51569">
    <property type="entry name" value="Aldolase"/>
    <property type="match status" value="1"/>
</dbReference>
<dbReference type="InterPro" id="IPR001731">
    <property type="entry name" value="ALAD"/>
</dbReference>
<evidence type="ECO:0000256" key="9">
    <source>
        <dbReference type="ARBA" id="ARBA00032837"/>
    </source>
</evidence>
<comment type="catalytic activity">
    <reaction evidence="10">
        <text>2 5-aminolevulinate = porphobilinogen + 2 H2O + H(+)</text>
        <dbReference type="Rhea" id="RHEA:24064"/>
        <dbReference type="ChEBI" id="CHEBI:15377"/>
        <dbReference type="ChEBI" id="CHEBI:15378"/>
        <dbReference type="ChEBI" id="CHEBI:58126"/>
        <dbReference type="ChEBI" id="CHEBI:356416"/>
        <dbReference type="EC" id="4.2.1.24"/>
    </reaction>
</comment>
<name>A0A147DLJ8_9MICO</name>
<evidence type="ECO:0000256" key="5">
    <source>
        <dbReference type="ARBA" id="ARBA00020771"/>
    </source>
</evidence>
<evidence type="ECO:0000256" key="3">
    <source>
        <dbReference type="ARBA" id="ARBA00011823"/>
    </source>
</evidence>
<comment type="pathway">
    <text evidence="1">Porphyrin-containing compound metabolism; protoporphyrin-IX biosynthesis; coproporphyrinogen-III from 5-aminolevulinate: step 1/4.</text>
</comment>
<evidence type="ECO:0000256" key="6">
    <source>
        <dbReference type="ARBA" id="ARBA00023133"/>
    </source>
</evidence>
<evidence type="ECO:0000313" key="11">
    <source>
        <dbReference type="EMBL" id="KTR42669.1"/>
    </source>
</evidence>
<keyword evidence="6" id="KW-0350">Heme biosynthesis</keyword>
<evidence type="ECO:0000313" key="12">
    <source>
        <dbReference type="Proteomes" id="UP000072763"/>
    </source>
</evidence>
<dbReference type="GO" id="GO:0004655">
    <property type="term" value="F:porphobilinogen synthase activity"/>
    <property type="evidence" value="ECO:0007669"/>
    <property type="project" value="UniProtKB-EC"/>
</dbReference>
<reference evidence="11 12" key="1">
    <citation type="journal article" date="2016" name="Front. Microbiol.">
        <title>Genomic Resource of Rice Seed Associated Bacteria.</title>
        <authorList>
            <person name="Midha S."/>
            <person name="Bansal K."/>
            <person name="Sharma S."/>
            <person name="Kumar N."/>
            <person name="Patil P.P."/>
            <person name="Chaudhry V."/>
            <person name="Patil P.B."/>
        </authorList>
    </citation>
    <scope>NUCLEOTIDE SEQUENCE [LARGE SCALE GENOMIC DNA]</scope>
    <source>
        <strain evidence="11 12">NS359</strain>
    </source>
</reference>
<dbReference type="AlphaFoldDB" id="A0A147DLJ8"/>
<comment type="similarity">
    <text evidence="2">Belongs to the ALAD family.</text>
</comment>
<dbReference type="EC" id="4.2.1.24" evidence="4"/>
<dbReference type="GO" id="GO:0046872">
    <property type="term" value="F:metal ion binding"/>
    <property type="evidence" value="ECO:0007669"/>
    <property type="project" value="InterPro"/>
</dbReference>
<dbReference type="GO" id="GO:0006782">
    <property type="term" value="P:protoporphyrinogen IX biosynthetic process"/>
    <property type="evidence" value="ECO:0007669"/>
    <property type="project" value="UniProtKB-UniPathway"/>
</dbReference>
<dbReference type="Proteomes" id="UP000072763">
    <property type="component" value="Unassembled WGS sequence"/>
</dbReference>
<organism evidence="11 12">
    <name type="scientific">Curtobacterium oceanosedimentum</name>
    <dbReference type="NCBI Taxonomy" id="465820"/>
    <lineage>
        <taxon>Bacteria</taxon>
        <taxon>Bacillati</taxon>
        <taxon>Actinomycetota</taxon>
        <taxon>Actinomycetes</taxon>
        <taxon>Micrococcales</taxon>
        <taxon>Microbacteriaceae</taxon>
        <taxon>Curtobacterium</taxon>
    </lineage>
</organism>
<dbReference type="PATRIC" id="fig|465820.4.peg.771"/>
<sequence>MRRLVAETRIHPAELVLPMFIREGATDALDISSMPGLQQHSPHSFRRPLNEAAEQGVGGLNLFRVPTSKDAHGSGPIDPYGIRKVAI</sequence>
<keyword evidence="7" id="KW-0456">Lyase</keyword>
<proteinExistence type="inferred from homology"/>
<dbReference type="InterPro" id="IPR013785">
    <property type="entry name" value="Aldolase_TIM"/>
</dbReference>
<dbReference type="Pfam" id="PF00490">
    <property type="entry name" value="ALAD"/>
    <property type="match status" value="1"/>
</dbReference>
<gene>
    <name evidence="11" type="ORF">NS359_16185</name>
</gene>
<evidence type="ECO:0000256" key="7">
    <source>
        <dbReference type="ARBA" id="ARBA00023239"/>
    </source>
</evidence>
<comment type="caution">
    <text evidence="11">The sequence shown here is derived from an EMBL/GenBank/DDBJ whole genome shotgun (WGS) entry which is preliminary data.</text>
</comment>
<evidence type="ECO:0000256" key="1">
    <source>
        <dbReference type="ARBA" id="ARBA00004694"/>
    </source>
</evidence>
<accession>A0A147DLJ8</accession>
<protein>
    <recommendedName>
        <fullName evidence="5">Delta-aminolevulinic acid dehydratase</fullName>
        <ecNumber evidence="4">4.2.1.24</ecNumber>
    </recommendedName>
    <alternativeName>
        <fullName evidence="9">Porphobilinogen synthase</fullName>
    </alternativeName>
</protein>
<dbReference type="SMART" id="SM01004">
    <property type="entry name" value="ALAD"/>
    <property type="match status" value="1"/>
</dbReference>
<evidence type="ECO:0000256" key="8">
    <source>
        <dbReference type="ARBA" id="ARBA00023244"/>
    </source>
</evidence>
<evidence type="ECO:0000256" key="10">
    <source>
        <dbReference type="ARBA" id="ARBA00047651"/>
    </source>
</evidence>
<comment type="subunit">
    <text evidence="3">Homooctamer.</text>
</comment>
<evidence type="ECO:0000256" key="4">
    <source>
        <dbReference type="ARBA" id="ARBA00012053"/>
    </source>
</evidence>
<evidence type="ECO:0000256" key="2">
    <source>
        <dbReference type="ARBA" id="ARBA00008055"/>
    </source>
</evidence>
<dbReference type="Gene3D" id="3.20.20.70">
    <property type="entry name" value="Aldolase class I"/>
    <property type="match status" value="1"/>
</dbReference>
<feature type="non-terminal residue" evidence="11">
    <location>
        <position position="87"/>
    </location>
</feature>